<gene>
    <name evidence="1" type="ORF">SCHPADRAFT_936174</name>
</gene>
<evidence type="ECO:0000313" key="2">
    <source>
        <dbReference type="Proteomes" id="UP000053477"/>
    </source>
</evidence>
<name>A0A0H2S9Z0_9AGAM</name>
<proteinExistence type="predicted"/>
<accession>A0A0H2S9Z0</accession>
<sequence>MSSDDDHSSLVLQAYHYFPDLHGDVDRQALLAARRVMLRYGSGLVTFIMLCRYWNDTTTIKLVIVKKDSYLRYFGHQRLDHYLKLLLPTSYDRDEIKHMRLLACSDECGLLPRHPASLFRASVLRIPRQLSVSEDGCSRTFLLISRFYYPSVSADNAPPTTVFAMESATSLIFRAMRTRFDALPQLPEVNYYVGSYVDFDSRPTPLLVLRDTYPSNVQVLAALVEWASSLSIQVFHNLACVPDPSAFSAARGRVNLGSAPALFYITGQLVARNSSADVNANDVIIKPFAETWERAAAVLGCVLKSRSVLFRSDGHGLAFDLPELGEVSCYNATESNSDVTDIRSLPSISFTDISLGACVLPVFSVSYKTPSEDDLTRFDLDRSFKRYIRFRLHSLLLLGQKDEEQFVAHMFNIFHHALGVKFRV</sequence>
<dbReference type="EMBL" id="KQ085894">
    <property type="protein sequence ID" value="KLO18503.1"/>
    <property type="molecule type" value="Genomic_DNA"/>
</dbReference>
<reference evidence="1 2" key="1">
    <citation type="submission" date="2015-04" db="EMBL/GenBank/DDBJ databases">
        <title>Complete genome sequence of Schizopora paradoxa KUC8140, a cosmopolitan wood degrader in East Asia.</title>
        <authorList>
            <consortium name="DOE Joint Genome Institute"/>
            <person name="Min B."/>
            <person name="Park H."/>
            <person name="Jang Y."/>
            <person name="Kim J.-J."/>
            <person name="Kim K.H."/>
            <person name="Pangilinan J."/>
            <person name="Lipzen A."/>
            <person name="Riley R."/>
            <person name="Grigoriev I.V."/>
            <person name="Spatafora J.W."/>
            <person name="Choi I.-G."/>
        </authorList>
    </citation>
    <scope>NUCLEOTIDE SEQUENCE [LARGE SCALE GENOMIC DNA]</scope>
    <source>
        <strain evidence="1 2">KUC8140</strain>
    </source>
</reference>
<evidence type="ECO:0000313" key="1">
    <source>
        <dbReference type="EMBL" id="KLO18503.1"/>
    </source>
</evidence>
<dbReference type="InParanoid" id="A0A0H2S9Z0"/>
<organism evidence="1 2">
    <name type="scientific">Schizopora paradoxa</name>
    <dbReference type="NCBI Taxonomy" id="27342"/>
    <lineage>
        <taxon>Eukaryota</taxon>
        <taxon>Fungi</taxon>
        <taxon>Dikarya</taxon>
        <taxon>Basidiomycota</taxon>
        <taxon>Agaricomycotina</taxon>
        <taxon>Agaricomycetes</taxon>
        <taxon>Hymenochaetales</taxon>
        <taxon>Schizoporaceae</taxon>
        <taxon>Schizopora</taxon>
    </lineage>
</organism>
<keyword evidence="2" id="KW-1185">Reference proteome</keyword>
<protein>
    <submittedName>
        <fullName evidence="1">Uncharacterized protein</fullName>
    </submittedName>
</protein>
<dbReference type="Proteomes" id="UP000053477">
    <property type="component" value="Unassembled WGS sequence"/>
</dbReference>
<dbReference type="AlphaFoldDB" id="A0A0H2S9Z0"/>